<sequence length="974" mass="109720">MTNAFPYTDVSRLWVDMYAAGVGGPFFDWMRMVYARMTYATKYGDENCLPFRSLIGLLTGDSASPCLWNIFFADFRLRELPDNVRLHGHAISQAEQADDNIIMSTSFHGLQAKVHAFFRWCSDKRVFVSARKSKWMIFVELVHEFKYVGIWLTSTTSNIFSRNYEIKASKARNACNAIFAMKHRTGSLPVKEGLQLYMARVDCYLISAAEISIDVDAHLLDNYLDAQHLFLRRLLGINSRSMLAVLFTETGLMPIRIRRLLLAFSRLRYMVALGDDRRVRWGLLDSVDLFAAGRASWAGDIAILLRALPTPIRIAPQDFLSITAIDAIAKKIAEAVDADLQFDINFLQKTHLLRNRLELVEESRSLALVTRRRRHYLTMVHVPAHRVALTRLLLSDHNLSVERLRYATRYRRPIPREERLCRLCRRDVEDEVHAMLDCEVHVPLVGLRKTFLTDVFECDSALRDEYERLSHYEFLRRMISSRKGIQRVAKYVSFTKHNDVMKLWRDPSSVFWLAAFVSFATSSMSSTVASSDKKRVLLDSEYLATLNLDVLKKIVKLHYNVNQLKTAWKIGNDAAVALNLILKGRASVNWEYVALASKAKVVPDEETYKQETSVPNRNIDNYFMANVANGMIKLPSIYVDADAEPDENAELEEQTSIFSQTITPPPAEQTQKLVSMARPYTPISSSAEQDLDKEMFRVFVILVDERHNSAGYTVPARATTLFLYNLRKEAGAYFVRTAELIQQLQLSSETIGGSARLSTSLTVSGIPLRSAFYILREGAEFLGVPDVPELQVETAEAVTKCQCAITIYLDTPHHKREPESEPKKRHISTLSTDVEDEEDYKGASSKASRTAPSLAWLGGPSGYSNAISRAIQNQDRSKQGTPTCALAIFCSYIHIVGNITPGPGCDEPGQWIGLAKRAGALQVGASHLATVKAHLDGAVEDAYYGIRPWITFLQTAVEKAEKEAELSGSSLADM</sequence>
<organism evidence="2 3">
    <name type="scientific">Mycena venus</name>
    <dbReference type="NCBI Taxonomy" id="2733690"/>
    <lineage>
        <taxon>Eukaryota</taxon>
        <taxon>Fungi</taxon>
        <taxon>Dikarya</taxon>
        <taxon>Basidiomycota</taxon>
        <taxon>Agaricomycotina</taxon>
        <taxon>Agaricomycetes</taxon>
        <taxon>Agaricomycetidae</taxon>
        <taxon>Agaricales</taxon>
        <taxon>Marasmiineae</taxon>
        <taxon>Mycenaceae</taxon>
        <taxon>Mycena</taxon>
    </lineage>
</organism>
<dbReference type="EMBL" id="JACAZI010000005">
    <property type="protein sequence ID" value="KAF7360730.1"/>
    <property type="molecule type" value="Genomic_DNA"/>
</dbReference>
<comment type="caution">
    <text evidence="2">The sequence shown here is derived from an EMBL/GenBank/DDBJ whole genome shotgun (WGS) entry which is preliminary data.</text>
</comment>
<dbReference type="Proteomes" id="UP000620124">
    <property type="component" value="Unassembled WGS sequence"/>
</dbReference>
<gene>
    <name evidence="2" type="ORF">MVEN_00804900</name>
</gene>
<keyword evidence="2" id="KW-0808">Transferase</keyword>
<name>A0A8H7D434_9AGAR</name>
<keyword evidence="3" id="KW-1185">Reference proteome</keyword>
<keyword evidence="2" id="KW-0695">RNA-directed DNA polymerase</keyword>
<dbReference type="AlphaFoldDB" id="A0A8H7D434"/>
<accession>A0A8H7D434</accession>
<protein>
    <submittedName>
        <fullName evidence="2">Reverse transcriptase domain-containing protein</fullName>
    </submittedName>
</protein>
<evidence type="ECO:0000313" key="3">
    <source>
        <dbReference type="Proteomes" id="UP000620124"/>
    </source>
</evidence>
<evidence type="ECO:0000256" key="1">
    <source>
        <dbReference type="SAM" id="MobiDB-lite"/>
    </source>
</evidence>
<reference evidence="2" key="1">
    <citation type="submission" date="2020-05" db="EMBL/GenBank/DDBJ databases">
        <title>Mycena genomes resolve the evolution of fungal bioluminescence.</title>
        <authorList>
            <person name="Tsai I.J."/>
        </authorList>
    </citation>
    <scope>NUCLEOTIDE SEQUENCE</scope>
    <source>
        <strain evidence="2">CCC161011</strain>
    </source>
</reference>
<dbReference type="GO" id="GO:0003964">
    <property type="term" value="F:RNA-directed DNA polymerase activity"/>
    <property type="evidence" value="ECO:0007669"/>
    <property type="project" value="UniProtKB-KW"/>
</dbReference>
<proteinExistence type="predicted"/>
<evidence type="ECO:0000313" key="2">
    <source>
        <dbReference type="EMBL" id="KAF7360730.1"/>
    </source>
</evidence>
<keyword evidence="2" id="KW-0548">Nucleotidyltransferase</keyword>
<dbReference type="OrthoDB" id="2940247at2759"/>
<feature type="region of interest" description="Disordered" evidence="1">
    <location>
        <begin position="814"/>
        <end position="846"/>
    </location>
</feature>